<feature type="coiled-coil region" evidence="1">
    <location>
        <begin position="55"/>
        <end position="82"/>
    </location>
</feature>
<dbReference type="AlphaFoldDB" id="B0DT96"/>
<dbReference type="GeneID" id="6082807"/>
<dbReference type="InterPro" id="IPR032675">
    <property type="entry name" value="LRR_dom_sf"/>
</dbReference>
<dbReference type="RefSeq" id="XP_001887125.1">
    <property type="nucleotide sequence ID" value="XM_001887090.1"/>
</dbReference>
<dbReference type="KEGG" id="lbc:LACBIDRAFT_332587"/>
<dbReference type="HOGENOM" id="CLU_018544_14_2_1"/>
<keyword evidence="1" id="KW-0175">Coiled coil</keyword>
<gene>
    <name evidence="2" type="ORF">LACBIDRAFT_332587</name>
</gene>
<dbReference type="Proteomes" id="UP000001194">
    <property type="component" value="Unassembled WGS sequence"/>
</dbReference>
<protein>
    <submittedName>
        <fullName evidence="2">Predicted protein</fullName>
    </submittedName>
</protein>
<evidence type="ECO:0000313" key="3">
    <source>
        <dbReference type="Proteomes" id="UP000001194"/>
    </source>
</evidence>
<sequence length="533" mass="59987">MLDQEFSCNMGSLGVIRAIIYRILTIHEMVDVYCERCKAEVKVWSSFPPRQSLTVPELEAEMARVQNLMEELARERTRLRRRINSLSPTTRLPPEIITDIFRMACEPMESTIEDAQHNNTVLTPLFFGKICGEWREIAWSTPLLWSSISLHVSRKAHNAQIELLEEWLARAGTSSLSIKLTSDDEHESIFYSLRAIMDVLVTRSMHWGSLDCLLPPQCHDILANNHFPNLTSVSVRPPKGTISTFSHPPDMFRSAPRLCAVDLSGYDFSSMVLPWDQLKQFRTQFLTVAECVKILRRSPSLESCHLENVYSPDIFPPPTSQILHSQLKQLAVTLIKGAAMSLLNTISLPAIRDIKLHYSGTEFVSLRPLISLVSRSSCHLQRLCIERSIFAEDDLLRCLEVIPTLTELRLAVLSWSTETSIGLSEKFLTKLCPSEMDEEYPPDVLLPHLKHFDYEGPISCPSQALAAMLEWRWHRSTTSSSAGSTPISVARLQSVRIVSPAAYEVDTNAISSLTSLHKFGMDLGIMAAGVALI</sequence>
<name>B0DT96_LACBS</name>
<dbReference type="SUPFAM" id="SSF52047">
    <property type="entry name" value="RNI-like"/>
    <property type="match status" value="1"/>
</dbReference>
<evidence type="ECO:0000313" key="2">
    <source>
        <dbReference type="EMBL" id="EDR02180.1"/>
    </source>
</evidence>
<dbReference type="OrthoDB" id="3249706at2759"/>
<proteinExistence type="predicted"/>
<keyword evidence="3" id="KW-1185">Reference proteome</keyword>
<dbReference type="Gene3D" id="3.80.10.10">
    <property type="entry name" value="Ribonuclease Inhibitor"/>
    <property type="match status" value="1"/>
</dbReference>
<accession>B0DT96</accession>
<evidence type="ECO:0000256" key="1">
    <source>
        <dbReference type="SAM" id="Coils"/>
    </source>
</evidence>
<dbReference type="InParanoid" id="B0DT96"/>
<dbReference type="EMBL" id="DS547132">
    <property type="protein sequence ID" value="EDR02180.1"/>
    <property type="molecule type" value="Genomic_DNA"/>
</dbReference>
<reference evidence="2 3" key="1">
    <citation type="journal article" date="2008" name="Nature">
        <title>The genome of Laccaria bicolor provides insights into mycorrhizal symbiosis.</title>
        <authorList>
            <person name="Martin F."/>
            <person name="Aerts A."/>
            <person name="Ahren D."/>
            <person name="Brun A."/>
            <person name="Danchin E.G.J."/>
            <person name="Duchaussoy F."/>
            <person name="Gibon J."/>
            <person name="Kohler A."/>
            <person name="Lindquist E."/>
            <person name="Pereda V."/>
            <person name="Salamov A."/>
            <person name="Shapiro H.J."/>
            <person name="Wuyts J."/>
            <person name="Blaudez D."/>
            <person name="Buee M."/>
            <person name="Brokstein P."/>
            <person name="Canbaeck B."/>
            <person name="Cohen D."/>
            <person name="Courty P.E."/>
            <person name="Coutinho P.M."/>
            <person name="Delaruelle C."/>
            <person name="Detter J.C."/>
            <person name="Deveau A."/>
            <person name="DiFazio S."/>
            <person name="Duplessis S."/>
            <person name="Fraissinet-Tachet L."/>
            <person name="Lucic E."/>
            <person name="Frey-Klett P."/>
            <person name="Fourrey C."/>
            <person name="Feussner I."/>
            <person name="Gay G."/>
            <person name="Grimwood J."/>
            <person name="Hoegger P.J."/>
            <person name="Jain P."/>
            <person name="Kilaru S."/>
            <person name="Labbe J."/>
            <person name="Lin Y.C."/>
            <person name="Legue V."/>
            <person name="Le Tacon F."/>
            <person name="Marmeisse R."/>
            <person name="Melayah D."/>
            <person name="Montanini B."/>
            <person name="Muratet M."/>
            <person name="Nehls U."/>
            <person name="Niculita-Hirzel H."/>
            <person name="Oudot-Le Secq M.P."/>
            <person name="Peter M."/>
            <person name="Quesneville H."/>
            <person name="Rajashekar B."/>
            <person name="Reich M."/>
            <person name="Rouhier N."/>
            <person name="Schmutz J."/>
            <person name="Yin T."/>
            <person name="Chalot M."/>
            <person name="Henrissat B."/>
            <person name="Kuees U."/>
            <person name="Lucas S."/>
            <person name="Van de Peer Y."/>
            <person name="Podila G.K."/>
            <person name="Polle A."/>
            <person name="Pukkila P.J."/>
            <person name="Richardson P.M."/>
            <person name="Rouze P."/>
            <person name="Sanders I.R."/>
            <person name="Stajich J.E."/>
            <person name="Tunlid A."/>
            <person name="Tuskan G."/>
            <person name="Grigoriev I.V."/>
        </authorList>
    </citation>
    <scope>NUCLEOTIDE SEQUENCE [LARGE SCALE GENOMIC DNA]</scope>
    <source>
        <strain evidence="3">S238N-H82 / ATCC MYA-4686</strain>
    </source>
</reference>
<organism evidence="3">
    <name type="scientific">Laccaria bicolor (strain S238N-H82 / ATCC MYA-4686)</name>
    <name type="common">Bicoloured deceiver</name>
    <name type="synonym">Laccaria laccata var. bicolor</name>
    <dbReference type="NCBI Taxonomy" id="486041"/>
    <lineage>
        <taxon>Eukaryota</taxon>
        <taxon>Fungi</taxon>
        <taxon>Dikarya</taxon>
        <taxon>Basidiomycota</taxon>
        <taxon>Agaricomycotina</taxon>
        <taxon>Agaricomycetes</taxon>
        <taxon>Agaricomycetidae</taxon>
        <taxon>Agaricales</taxon>
        <taxon>Agaricineae</taxon>
        <taxon>Hydnangiaceae</taxon>
        <taxon>Laccaria</taxon>
    </lineage>
</organism>